<feature type="region of interest" description="Disordered" evidence="5">
    <location>
        <begin position="232"/>
        <end position="325"/>
    </location>
</feature>
<feature type="region of interest" description="Disordered" evidence="5">
    <location>
        <begin position="184"/>
        <end position="216"/>
    </location>
</feature>
<accession>A0AAD2HIK0</accession>
<feature type="compositionally biased region" description="Acidic residues" evidence="5">
    <location>
        <begin position="389"/>
        <end position="441"/>
    </location>
</feature>
<evidence type="ECO:0000256" key="4">
    <source>
        <dbReference type="PROSITE-ProRule" id="PRU01006"/>
    </source>
</evidence>
<dbReference type="InterPro" id="IPR045111">
    <property type="entry name" value="Vps41/Vps8"/>
</dbReference>
<dbReference type="GO" id="GO:0006623">
    <property type="term" value="P:protein targeting to vacuole"/>
    <property type="evidence" value="ECO:0007669"/>
    <property type="project" value="InterPro"/>
</dbReference>
<dbReference type="GO" id="GO:0009267">
    <property type="term" value="P:cellular response to starvation"/>
    <property type="evidence" value="ECO:0007669"/>
    <property type="project" value="TreeGrafter"/>
</dbReference>
<dbReference type="InterPro" id="IPR001841">
    <property type="entry name" value="Znf_RING"/>
</dbReference>
<evidence type="ECO:0000259" key="8">
    <source>
        <dbReference type="PROSITE" id="PS52002"/>
    </source>
</evidence>
<dbReference type="InterPro" id="IPR011990">
    <property type="entry name" value="TPR-like_helical_dom_sf"/>
</dbReference>
<organism evidence="9 10">
    <name type="scientific">Mycena citricolor</name>
    <dbReference type="NCBI Taxonomy" id="2018698"/>
    <lineage>
        <taxon>Eukaryota</taxon>
        <taxon>Fungi</taxon>
        <taxon>Dikarya</taxon>
        <taxon>Basidiomycota</taxon>
        <taxon>Agaricomycotina</taxon>
        <taxon>Agaricomycetes</taxon>
        <taxon>Agaricomycetidae</taxon>
        <taxon>Agaricales</taxon>
        <taxon>Marasmiineae</taxon>
        <taxon>Mycenaceae</taxon>
        <taxon>Mycena</taxon>
    </lineage>
</organism>
<dbReference type="Pfam" id="PF23411">
    <property type="entry name" value="Beta-prop_Vps41"/>
    <property type="match status" value="1"/>
</dbReference>
<dbReference type="PROSITE" id="PS50236">
    <property type="entry name" value="CHCR"/>
    <property type="match status" value="1"/>
</dbReference>
<dbReference type="InterPro" id="IPR057780">
    <property type="entry name" value="Beta-prop_Vps41"/>
</dbReference>
<dbReference type="InterPro" id="IPR019050">
    <property type="entry name" value="FDF_dom"/>
</dbReference>
<feature type="compositionally biased region" description="Gly residues" evidence="5">
    <location>
        <begin position="283"/>
        <end position="302"/>
    </location>
</feature>
<comment type="caution">
    <text evidence="9">The sequence shown here is derived from an EMBL/GenBank/DDBJ whole genome shotgun (WGS) entry which is preliminary data.</text>
</comment>
<dbReference type="SMART" id="SM01199">
    <property type="entry name" value="FDF"/>
    <property type="match status" value="1"/>
</dbReference>
<evidence type="ECO:0000259" key="6">
    <source>
        <dbReference type="PROSITE" id="PS50089"/>
    </source>
</evidence>
<evidence type="ECO:0008006" key="11">
    <source>
        <dbReference type="Google" id="ProtNLM"/>
    </source>
</evidence>
<feature type="domain" description="RING-type" evidence="6">
    <location>
        <begin position="1238"/>
        <end position="1313"/>
    </location>
</feature>
<evidence type="ECO:0000256" key="2">
    <source>
        <dbReference type="ARBA" id="ARBA00022927"/>
    </source>
</evidence>
<evidence type="ECO:0000256" key="3">
    <source>
        <dbReference type="PROSITE-ProRule" id="PRU00175"/>
    </source>
</evidence>
<dbReference type="InterPro" id="IPR015943">
    <property type="entry name" value="WD40/YVTN_repeat-like_dom_sf"/>
</dbReference>
<protein>
    <recommendedName>
        <fullName evidence="11">Vacuolar protein sorting-associated protein 41</fullName>
    </recommendedName>
</protein>
<feature type="domain" description="DFDF" evidence="7">
    <location>
        <begin position="207"/>
        <end position="243"/>
    </location>
</feature>
<sequence length="1321" mass="145293">MRRCAIIGVPNRLFLLSLHSNMALSFIGKPISLISHSDVRYRGILAGIDPQASTIQLSNVFSMGTETRRPVEEYIPPVQEPYQYIIFRASEVKDLSVDETPIARHSVHDDPAVIGASTQGAPSAPTSQPPPSYAQQAAGPISATVATQPAPSRGQESRPRQQAQSPIHTASASLETVGRAMADLRVSNTANPNGRRQRTRRPEGSPATPGTVSVPASDFDFASMNAKFDKAAVGARVNSSTPGSDRTNPSDEEETGKDGSSSAYNPGRSFFDSLSPAPVGPQRGRGGGGGGPGRGRGRGGYGFSRREEERERNVATFGEPGGVGLMGPGAYVGGWGGYGGAYARPPPVRPLLGGLDAWMDPSVKQPDTSTRGNGVPTNGDQFVESPDQTSEEEVETESEEDQTEDEAKDEGEEKEVEYEAEDEDEEGEEEEEEDDEEDDEEPALKYERIAGSLPDLLKKDTASTMCVSKSLMALGTHAGIVHVLDLGGNRLKSYKPHMASIIDIVMDETAEYVGTASLDGQVVIHSQSESYNFDLKRPMRTIALEPGFAKKTSRAFVCGGMAGNLVLHEKGWLGHKETMLHAGEGPIWQVRWRGRLIAWANDVIQGVKIYDTVSQTRITFIDRPADSPRPDLFKCTLHWQDDSTLIIAWADYIKVARIRARPRANTSAASANLPPLLTEITVALKVDCMIAGLVPHPMVTPASSSSDGTHSTLTCFLVMAYTPPDTSFRIERAEGKAEQARKAADRPELRIVSPAGEELAADAISITNYQAWGCNDYVLAEVGNDVSGADEARCYVVLSPRDIVIVKRRDRRDHVSWLVERKRYEEALAEVEKLELDGNHHAEVNATEIGQRYIQHLFSEGDYVGAARLTPKAIIPFVPTETPQLDHLVYEMILAHFLSHDRKTLLQTVMEWPRDIYDLPAVIVAVNAELERTSPSTDSVVLMECLAELYMANRQPGKALTFFLRLRRPNVFDLIRDNNLFTDVQDQALLLVEFDHELMEKRKADKQEVGPSQAIALLVDHIHSIPVDRVVKQLSARPYFLFLYLDALNTVDPLTAAAFADILVKLYAEFATQQLIVFLRASNDYNPENAYKVCEEGNLVPQMVFLLGRMGNNKKALTLIIERLGDVKQAIDFAKEQNDDDLWEDLLKYSEARPAFIKGLLENVGAEISPVRLIRRIKNGLEIPGLKESLIKILQDFHLQISLLDGCQTILNGDSSDFARKLHKDQTSGFFFTSKSTCSICDRSLQENPQTLLLLFLCRHVVHAHCTSGAEHIPEQPDALLRGAGISERGMSAKIAFESVVRARLDQGCPVCRKRAEGSRT</sequence>
<dbReference type="GO" id="GO:0016236">
    <property type="term" value="P:macroautophagy"/>
    <property type="evidence" value="ECO:0007669"/>
    <property type="project" value="TreeGrafter"/>
</dbReference>
<feature type="region of interest" description="Disordered" evidence="5">
    <location>
        <begin position="106"/>
        <end position="169"/>
    </location>
</feature>
<dbReference type="CDD" id="cd01736">
    <property type="entry name" value="LSm14_N"/>
    <property type="match status" value="1"/>
</dbReference>
<evidence type="ECO:0000313" key="10">
    <source>
        <dbReference type="Proteomes" id="UP001295794"/>
    </source>
</evidence>
<dbReference type="Gene3D" id="2.30.30.100">
    <property type="match status" value="1"/>
</dbReference>
<dbReference type="InterPro" id="IPR000547">
    <property type="entry name" value="Clathrin_H-chain/VPS_repeat"/>
</dbReference>
<dbReference type="GO" id="GO:0030897">
    <property type="term" value="C:HOPS complex"/>
    <property type="evidence" value="ECO:0007669"/>
    <property type="project" value="TreeGrafter"/>
</dbReference>
<dbReference type="GO" id="GO:0005770">
    <property type="term" value="C:late endosome"/>
    <property type="evidence" value="ECO:0007669"/>
    <property type="project" value="TreeGrafter"/>
</dbReference>
<dbReference type="InterPro" id="IPR047575">
    <property type="entry name" value="Sm"/>
</dbReference>
<dbReference type="SUPFAM" id="SSF50960">
    <property type="entry name" value="TolB, C-terminal domain"/>
    <property type="match status" value="1"/>
</dbReference>
<keyword evidence="10" id="KW-1185">Reference proteome</keyword>
<dbReference type="PANTHER" id="PTHR12616">
    <property type="entry name" value="VACUOLAR PROTEIN SORTING VPS41"/>
    <property type="match status" value="1"/>
</dbReference>
<keyword evidence="3" id="KW-0863">Zinc-finger</keyword>
<dbReference type="SMART" id="SM00299">
    <property type="entry name" value="CLH"/>
    <property type="match status" value="1"/>
</dbReference>
<dbReference type="Pfam" id="PF23556">
    <property type="entry name" value="TPR_Vps41"/>
    <property type="match status" value="1"/>
</dbReference>
<dbReference type="GO" id="GO:0003723">
    <property type="term" value="F:RNA binding"/>
    <property type="evidence" value="ECO:0007669"/>
    <property type="project" value="InterPro"/>
</dbReference>
<dbReference type="Pfam" id="PF12701">
    <property type="entry name" value="LSM14"/>
    <property type="match status" value="1"/>
</dbReference>
<feature type="repeat" description="CHCR" evidence="4">
    <location>
        <begin position="1015"/>
        <end position="1159"/>
    </location>
</feature>
<evidence type="ECO:0000256" key="1">
    <source>
        <dbReference type="ARBA" id="ARBA00022448"/>
    </source>
</evidence>
<proteinExistence type="predicted"/>
<evidence type="ECO:0000313" key="9">
    <source>
        <dbReference type="EMBL" id="CAK5275895.1"/>
    </source>
</evidence>
<dbReference type="SMART" id="SM01271">
    <property type="entry name" value="LSM14"/>
    <property type="match status" value="1"/>
</dbReference>
<feature type="domain" description="Sm" evidence="8">
    <location>
        <begin position="18"/>
        <end position="101"/>
    </location>
</feature>
<reference evidence="9" key="1">
    <citation type="submission" date="2023-11" db="EMBL/GenBank/DDBJ databases">
        <authorList>
            <person name="De Vega J J."/>
            <person name="De Vega J J."/>
        </authorList>
    </citation>
    <scope>NUCLEOTIDE SEQUENCE</scope>
</reference>
<keyword evidence="3" id="KW-0862">Zinc</keyword>
<dbReference type="GO" id="GO:0008270">
    <property type="term" value="F:zinc ion binding"/>
    <property type="evidence" value="ECO:0007669"/>
    <property type="project" value="UniProtKB-KW"/>
</dbReference>
<dbReference type="InterPro" id="IPR010920">
    <property type="entry name" value="LSM_dom_sf"/>
</dbReference>
<dbReference type="SUPFAM" id="SSF50182">
    <property type="entry name" value="Sm-like ribonucleoproteins"/>
    <property type="match status" value="1"/>
</dbReference>
<feature type="compositionally biased region" description="Basic and acidic residues" evidence="5">
    <location>
        <begin position="304"/>
        <end position="313"/>
    </location>
</feature>
<name>A0AAD2HIK0_9AGAR</name>
<dbReference type="InterPro" id="IPR025609">
    <property type="entry name" value="Lsm14-like_N"/>
</dbReference>
<keyword evidence="3" id="KW-0479">Metal-binding</keyword>
<dbReference type="Gene3D" id="2.130.10.10">
    <property type="entry name" value="YVTN repeat-like/Quinoprotein amine dehydrogenase"/>
    <property type="match status" value="1"/>
</dbReference>
<feature type="compositionally biased region" description="Polar residues" evidence="5">
    <location>
        <begin position="237"/>
        <end position="247"/>
    </location>
</feature>
<dbReference type="Proteomes" id="UP001295794">
    <property type="component" value="Unassembled WGS sequence"/>
</dbReference>
<keyword evidence="1" id="KW-0813">Transport</keyword>
<dbReference type="PANTHER" id="PTHR12616:SF1">
    <property type="entry name" value="VACUOLAR PROTEIN SORTING-ASSOCIATED PROTEIN 41 HOMOLOG"/>
    <property type="match status" value="1"/>
</dbReference>
<feature type="compositionally biased region" description="Polar residues" evidence="5">
    <location>
        <begin position="160"/>
        <end position="169"/>
    </location>
</feature>
<dbReference type="EMBL" id="CAVNYO010000405">
    <property type="protein sequence ID" value="CAK5275895.1"/>
    <property type="molecule type" value="Genomic_DNA"/>
</dbReference>
<dbReference type="PROSITE" id="PS50089">
    <property type="entry name" value="ZF_RING_2"/>
    <property type="match status" value="1"/>
</dbReference>
<keyword evidence="2" id="KW-0653">Protein transport</keyword>
<dbReference type="InterPro" id="IPR025762">
    <property type="entry name" value="DFDF"/>
</dbReference>
<dbReference type="PROSITE" id="PS52002">
    <property type="entry name" value="SM"/>
    <property type="match status" value="1"/>
</dbReference>
<evidence type="ECO:0000259" key="7">
    <source>
        <dbReference type="PROSITE" id="PS51512"/>
    </source>
</evidence>
<dbReference type="GO" id="GO:0034058">
    <property type="term" value="P:endosomal vesicle fusion"/>
    <property type="evidence" value="ECO:0007669"/>
    <property type="project" value="TreeGrafter"/>
</dbReference>
<gene>
    <name evidence="9" type="ORF">MYCIT1_LOCUS23980</name>
</gene>
<dbReference type="PROSITE" id="PS51512">
    <property type="entry name" value="DFDF"/>
    <property type="match status" value="1"/>
</dbReference>
<evidence type="ECO:0000256" key="5">
    <source>
        <dbReference type="SAM" id="MobiDB-lite"/>
    </source>
</evidence>
<feature type="compositionally biased region" description="Polar residues" evidence="5">
    <location>
        <begin position="365"/>
        <end position="380"/>
    </location>
</feature>
<dbReference type="Gene3D" id="1.25.40.10">
    <property type="entry name" value="Tetratricopeptide repeat domain"/>
    <property type="match status" value="1"/>
</dbReference>
<feature type="region of interest" description="Disordered" evidence="5">
    <location>
        <begin position="359"/>
        <end position="443"/>
    </location>
</feature>